<keyword evidence="4 14" id="KW-1003">Cell membrane</keyword>
<dbReference type="GO" id="GO:0007339">
    <property type="term" value="P:binding of sperm to zona pellucida"/>
    <property type="evidence" value="ECO:0007669"/>
    <property type="project" value="UniProtKB-UniRule"/>
</dbReference>
<evidence type="ECO:0000256" key="10">
    <source>
        <dbReference type="ARBA" id="ARBA00022989"/>
    </source>
</evidence>
<gene>
    <name evidence="17" type="ORF">OJAV_G00077750</name>
</gene>
<dbReference type="GO" id="GO:0035805">
    <property type="term" value="C:egg coat"/>
    <property type="evidence" value="ECO:0007669"/>
    <property type="project" value="UniProtKB-SubCell"/>
</dbReference>
<dbReference type="OrthoDB" id="8880842at2759"/>
<comment type="domain">
    <text evidence="14">The ZP domain is involved in the polymerization of the ZP proteins to form the zona pellucida.</text>
</comment>
<evidence type="ECO:0000259" key="16">
    <source>
        <dbReference type="PROSITE" id="PS51034"/>
    </source>
</evidence>
<evidence type="ECO:0000313" key="17">
    <source>
        <dbReference type="EMBL" id="RVE69437.1"/>
    </source>
</evidence>
<evidence type="ECO:0000256" key="9">
    <source>
        <dbReference type="ARBA" id="ARBA00022729"/>
    </source>
</evidence>
<evidence type="ECO:0000256" key="13">
    <source>
        <dbReference type="ARBA" id="ARBA00023180"/>
    </source>
</evidence>
<evidence type="ECO:0000256" key="11">
    <source>
        <dbReference type="ARBA" id="ARBA00023136"/>
    </source>
</evidence>
<reference evidence="17 18" key="1">
    <citation type="submission" date="2018-11" db="EMBL/GenBank/DDBJ databases">
        <authorList>
            <person name="Lopez-Roques C."/>
            <person name="Donnadieu C."/>
            <person name="Bouchez O."/>
            <person name="Klopp C."/>
            <person name="Cabau C."/>
            <person name="Zahm M."/>
        </authorList>
    </citation>
    <scope>NUCLEOTIDE SEQUENCE [LARGE SCALE GENOMIC DNA]</scope>
    <source>
        <strain evidence="17">RS831</strain>
        <tissue evidence="17">Whole body</tissue>
    </source>
</reference>
<feature type="chain" id="PRO_5025715692" description="Zona pellucida sperm-binding protein 3" evidence="14">
    <location>
        <begin position="26"/>
        <end position="503"/>
    </location>
</feature>
<feature type="compositionally biased region" description="Acidic residues" evidence="15">
    <location>
        <begin position="443"/>
        <end position="455"/>
    </location>
</feature>
<dbReference type="InterPro" id="IPR055356">
    <property type="entry name" value="ZP-N"/>
</dbReference>
<dbReference type="InterPro" id="IPR055355">
    <property type="entry name" value="ZP-C"/>
</dbReference>
<feature type="signal peptide" evidence="14">
    <location>
        <begin position="1"/>
        <end position="25"/>
    </location>
</feature>
<organism evidence="17 18">
    <name type="scientific">Oryzias javanicus</name>
    <name type="common">Javanese ricefish</name>
    <name type="synonym">Aplocheilus javanicus</name>
    <dbReference type="NCBI Taxonomy" id="123683"/>
    <lineage>
        <taxon>Eukaryota</taxon>
        <taxon>Metazoa</taxon>
        <taxon>Chordata</taxon>
        <taxon>Craniata</taxon>
        <taxon>Vertebrata</taxon>
        <taxon>Euteleostomi</taxon>
        <taxon>Actinopterygii</taxon>
        <taxon>Neopterygii</taxon>
        <taxon>Teleostei</taxon>
        <taxon>Neoteleostei</taxon>
        <taxon>Acanthomorphata</taxon>
        <taxon>Ovalentaria</taxon>
        <taxon>Atherinomorphae</taxon>
        <taxon>Beloniformes</taxon>
        <taxon>Adrianichthyidae</taxon>
        <taxon>Oryziinae</taxon>
        <taxon>Oryzias</taxon>
    </lineage>
</organism>
<keyword evidence="10" id="KW-1133">Transmembrane helix</keyword>
<comment type="similarity">
    <text evidence="2 14">Belongs to the ZP domain family. ZPC subfamily.</text>
</comment>
<evidence type="ECO:0000256" key="8">
    <source>
        <dbReference type="ARBA" id="ARBA00022692"/>
    </source>
</evidence>
<evidence type="ECO:0000256" key="5">
    <source>
        <dbReference type="ARBA" id="ARBA00022525"/>
    </source>
</evidence>
<dbReference type="GO" id="GO:0035803">
    <property type="term" value="P:egg coat formation"/>
    <property type="evidence" value="ECO:0007669"/>
    <property type="project" value="UniProtKB-UniRule"/>
</dbReference>
<comment type="PTM">
    <text evidence="14">Proteolytically cleaved before the transmembrane segment to yield the secreted ectodomain incorporated in the zona pellucida.</text>
</comment>
<keyword evidence="11" id="KW-0472">Membrane</keyword>
<evidence type="ECO:0000256" key="4">
    <source>
        <dbReference type="ARBA" id="ARBA00022475"/>
    </source>
</evidence>
<reference evidence="17 18" key="2">
    <citation type="submission" date="2019-01" db="EMBL/GenBank/DDBJ databases">
        <title>A chromosome length genome reference of the Java medaka (oryzias javanicus).</title>
        <authorList>
            <person name="Herpin A."/>
            <person name="Takehana Y."/>
            <person name="Naruse K."/>
            <person name="Ansai S."/>
            <person name="Kawaguchi M."/>
        </authorList>
    </citation>
    <scope>NUCLEOTIDE SEQUENCE [LARGE SCALE GENOMIC DNA]</scope>
    <source>
        <strain evidence="17">RS831</strain>
        <tissue evidence="17">Whole body</tissue>
    </source>
</reference>
<dbReference type="FunFam" id="2.60.40.4100:FF:000002">
    <property type="entry name" value="Zona pellucida sperm-binding protein 3"/>
    <property type="match status" value="1"/>
</dbReference>
<evidence type="ECO:0000256" key="15">
    <source>
        <dbReference type="SAM" id="MobiDB-lite"/>
    </source>
</evidence>
<dbReference type="SMART" id="SM00241">
    <property type="entry name" value="ZP"/>
    <property type="match status" value="1"/>
</dbReference>
<dbReference type="PANTHER" id="PTHR11576:SF2">
    <property type="entry name" value="ZONA PELLUCIDA SPERM-BINDING PROTEIN 3"/>
    <property type="match status" value="1"/>
</dbReference>
<evidence type="ECO:0000256" key="3">
    <source>
        <dbReference type="ARBA" id="ARBA00017980"/>
    </source>
</evidence>
<dbReference type="Pfam" id="PF00100">
    <property type="entry name" value="Zona_pellucida"/>
    <property type="match status" value="1"/>
</dbReference>
<dbReference type="Gene3D" id="2.60.40.3210">
    <property type="entry name" value="Zona pellucida, ZP-N domain"/>
    <property type="match status" value="1"/>
</dbReference>
<dbReference type="GO" id="GO:2000344">
    <property type="term" value="P:positive regulation of acrosome reaction"/>
    <property type="evidence" value="ECO:0007669"/>
    <property type="project" value="UniProtKB-UniRule"/>
</dbReference>
<dbReference type="PRINTS" id="PR00023">
    <property type="entry name" value="ZPELLUCIDA"/>
</dbReference>
<name>A0A437D3U0_ORYJA</name>
<feature type="region of interest" description="Disordered" evidence="15">
    <location>
        <begin position="435"/>
        <end position="455"/>
    </location>
</feature>
<dbReference type="PANTHER" id="PTHR11576">
    <property type="entry name" value="ZONA PELLUCIDA SPERM-BINDING PROTEIN 3"/>
    <property type="match status" value="1"/>
</dbReference>
<sequence length="503" mass="56104">MAPSRFKISCLYGHLTAFCLQLTLAFPPLHYVPPASPQDLRTLKSQSSLQSAVQQPEEPVQVNTVGVLCHPDSMELRINADLFAVGAPVDVQELRLGVEHSDYCSATASSDSEYRILVGLEDCGTKHWMTEDSLVYTNLLIYTPLPSLNGVTRMDEAVVPVECQYKRKYSLSSSSLMPTWVPFTSTQAAVETLQFNLRLMTNDWLHERGANTFFLGEPINIEASVRVDHHMGLRLFLSSCVATLEPDIKSDPKYIFIENGCLLDSQLPGSKAHFLPRTRDNKLQLTIDSFKFHNDERGQLYITCHLNAVPVDDAEALNKACTFVNGRWRSADGNDYLCGFCQSPNDASKALSIPGIFNPRSFVKSADVEPLWRSGLKTNQVWEHDARVGPMTILPSWKGGALAAHELPPVLHKIHKTALYGSHWRSGINGIDKSLVPESSTSELEEEDDYDEESDSDLDFVLKSLELARTNNTFPIIQYDLEHTVKNATAAKPDLSDKHDPKK</sequence>
<keyword evidence="9 14" id="KW-0732">Signal</keyword>
<accession>A0A437D3U0</accession>
<evidence type="ECO:0000313" key="18">
    <source>
        <dbReference type="Proteomes" id="UP000283210"/>
    </source>
</evidence>
<keyword evidence="6 14" id="KW-0272">Extracellular matrix</keyword>
<dbReference type="EMBL" id="CM012444">
    <property type="protein sequence ID" value="RVE69437.1"/>
    <property type="molecule type" value="Genomic_DNA"/>
</dbReference>
<evidence type="ECO:0000256" key="1">
    <source>
        <dbReference type="ARBA" id="ARBA00004498"/>
    </source>
</evidence>
<evidence type="ECO:0000256" key="12">
    <source>
        <dbReference type="ARBA" id="ARBA00023157"/>
    </source>
</evidence>
<dbReference type="InterPro" id="IPR001507">
    <property type="entry name" value="ZP_dom"/>
</dbReference>
<evidence type="ECO:0000256" key="14">
    <source>
        <dbReference type="RuleBase" id="RU367066"/>
    </source>
</evidence>
<dbReference type="InterPro" id="IPR048290">
    <property type="entry name" value="ZP_chr"/>
</dbReference>
<keyword evidence="13" id="KW-0325">Glycoprotein</keyword>
<keyword evidence="5 14" id="KW-0964">Secreted</keyword>
<dbReference type="GO" id="GO:0032190">
    <property type="term" value="F:acrosin binding"/>
    <property type="evidence" value="ECO:0007669"/>
    <property type="project" value="TreeGrafter"/>
</dbReference>
<comment type="subcellular location">
    <subcellularLocation>
        <location evidence="1">Secreted</location>
        <location evidence="1">Extracellular space</location>
        <location evidence="1">Extracellular matrix</location>
    </subcellularLocation>
    <subcellularLocation>
        <location evidence="14">Zona pellucida</location>
    </subcellularLocation>
    <subcellularLocation>
        <location evidence="14">Cell membrane</location>
        <topology evidence="14">Single-pass type I membrane protein</topology>
    </subcellularLocation>
</comment>
<proteinExistence type="inferred from homology"/>
<keyword evidence="8" id="KW-0812">Transmembrane</keyword>
<dbReference type="FunFam" id="2.60.40.3210:FF:000001">
    <property type="entry name" value="Zona pellucida sperm-binding protein 3"/>
    <property type="match status" value="1"/>
</dbReference>
<keyword evidence="12 14" id="KW-1015">Disulfide bond</keyword>
<protein>
    <recommendedName>
        <fullName evidence="3 14">Zona pellucida sperm-binding protein 3</fullName>
    </recommendedName>
</protein>
<dbReference type="InterPro" id="IPR042235">
    <property type="entry name" value="ZP-C_dom"/>
</dbReference>
<dbReference type="Gene3D" id="2.60.40.4100">
    <property type="entry name" value="Zona pellucida, ZP-C domain"/>
    <property type="match status" value="1"/>
</dbReference>
<dbReference type="Proteomes" id="UP000283210">
    <property type="component" value="Chromosome 8"/>
</dbReference>
<dbReference type="AlphaFoldDB" id="A0A437D3U0"/>
<dbReference type="OMA" id="YERKYGV"/>
<dbReference type="GO" id="GO:0035804">
    <property type="term" value="F:structural constituent of egg coat"/>
    <property type="evidence" value="ECO:0007669"/>
    <property type="project" value="UniProtKB-UniRule"/>
</dbReference>
<dbReference type="PROSITE" id="PS51034">
    <property type="entry name" value="ZP_2"/>
    <property type="match status" value="1"/>
</dbReference>
<feature type="domain" description="ZP" evidence="16">
    <location>
        <begin position="68"/>
        <end position="328"/>
    </location>
</feature>
<keyword evidence="18" id="KW-1185">Reference proteome</keyword>
<dbReference type="GO" id="GO:0005886">
    <property type="term" value="C:plasma membrane"/>
    <property type="evidence" value="ECO:0007669"/>
    <property type="project" value="UniProtKB-SubCell"/>
</dbReference>
<evidence type="ECO:0000256" key="2">
    <source>
        <dbReference type="ARBA" id="ARBA00006735"/>
    </source>
</evidence>
<comment type="function">
    <text evidence="14">Component of the zona pellucida, an extracellular matrix surrounding oocytes which mediates sperm binding, induction of the acrosome reaction and prevents post-fertilization polyspermy. The zona pellucida is composed of 3 to 4 glycoproteins, ZP1, ZP2, ZP3, and ZP4. ZP3 is essential for sperm binding and zona matrix formation.</text>
</comment>
<keyword evidence="7 14" id="KW-0165">Cleavage on pair of basic residues</keyword>
<evidence type="ECO:0000256" key="6">
    <source>
        <dbReference type="ARBA" id="ARBA00022530"/>
    </source>
</evidence>
<dbReference type="Pfam" id="PF23344">
    <property type="entry name" value="ZP-N"/>
    <property type="match status" value="1"/>
</dbReference>
<evidence type="ECO:0000256" key="7">
    <source>
        <dbReference type="ARBA" id="ARBA00022685"/>
    </source>
</evidence>